<comment type="caution">
    <text evidence="1">The sequence shown here is derived from an EMBL/GenBank/DDBJ whole genome shotgun (WGS) entry which is preliminary data.</text>
</comment>
<dbReference type="EMBL" id="JABXBU010000002">
    <property type="protein sequence ID" value="KAF8793627.1"/>
    <property type="molecule type" value="Genomic_DNA"/>
</dbReference>
<reference evidence="1" key="2">
    <citation type="submission" date="2020-06" db="EMBL/GenBank/DDBJ databases">
        <authorList>
            <person name="Sheffer M."/>
        </authorList>
    </citation>
    <scope>NUCLEOTIDE SEQUENCE</scope>
</reference>
<gene>
    <name evidence="1" type="ORF">HNY73_001679</name>
</gene>
<accession>A0A8T0FR36</accession>
<name>A0A8T0FR36_ARGBR</name>
<evidence type="ECO:0000313" key="1">
    <source>
        <dbReference type="EMBL" id="KAF8793627.1"/>
    </source>
</evidence>
<keyword evidence="2" id="KW-1185">Reference proteome</keyword>
<dbReference type="Proteomes" id="UP000807504">
    <property type="component" value="Unassembled WGS sequence"/>
</dbReference>
<proteinExistence type="predicted"/>
<sequence>MTRCGLDRLSVFIRRQDQSVARPHSSMADPSPISDTSFHHHRRWLLLFPIRLTRRVCGGGVRGHRFGLFSVGVAGIGFGSGAGEAE</sequence>
<reference evidence="1" key="1">
    <citation type="journal article" date="2020" name="bioRxiv">
        <title>Chromosome-level reference genome of the European wasp spider Argiope bruennichi: a resource for studies on range expansion and evolutionary adaptation.</title>
        <authorList>
            <person name="Sheffer M.M."/>
            <person name="Hoppe A."/>
            <person name="Krehenwinkel H."/>
            <person name="Uhl G."/>
            <person name="Kuss A.W."/>
            <person name="Jensen L."/>
            <person name="Jensen C."/>
            <person name="Gillespie R.G."/>
            <person name="Hoff K.J."/>
            <person name="Prost S."/>
        </authorList>
    </citation>
    <scope>NUCLEOTIDE SEQUENCE</scope>
</reference>
<evidence type="ECO:0000313" key="2">
    <source>
        <dbReference type="Proteomes" id="UP000807504"/>
    </source>
</evidence>
<dbReference type="AlphaFoldDB" id="A0A8T0FR36"/>
<protein>
    <submittedName>
        <fullName evidence="1">Uncharacterized protein</fullName>
    </submittedName>
</protein>
<organism evidence="1 2">
    <name type="scientific">Argiope bruennichi</name>
    <name type="common">Wasp spider</name>
    <name type="synonym">Aranea bruennichi</name>
    <dbReference type="NCBI Taxonomy" id="94029"/>
    <lineage>
        <taxon>Eukaryota</taxon>
        <taxon>Metazoa</taxon>
        <taxon>Ecdysozoa</taxon>
        <taxon>Arthropoda</taxon>
        <taxon>Chelicerata</taxon>
        <taxon>Arachnida</taxon>
        <taxon>Araneae</taxon>
        <taxon>Araneomorphae</taxon>
        <taxon>Entelegynae</taxon>
        <taxon>Araneoidea</taxon>
        <taxon>Araneidae</taxon>
        <taxon>Argiope</taxon>
    </lineage>
</organism>